<keyword evidence="4" id="KW-1185">Reference proteome</keyword>
<evidence type="ECO:0000256" key="1">
    <source>
        <dbReference type="SAM" id="MobiDB-lite"/>
    </source>
</evidence>
<feature type="compositionally biased region" description="Basic residues" evidence="1">
    <location>
        <begin position="32"/>
        <end position="41"/>
    </location>
</feature>
<sequence>MVFKRISILISFWLILSYILLDHSQGFENRLSSRRARRKHQRQEQPNRRHKQSGKEMALSMFSRFVNASMRHSNSIRHSASQQFKVKLHSIVDQDDSKLSAVRLSVRTKQANSKNKTRTASKEKTLKLN</sequence>
<gene>
    <name evidence="3" type="ORF">PLOB_00008228</name>
</gene>
<accession>A0ABN8NCC1</accession>
<protein>
    <submittedName>
        <fullName evidence="3">Uncharacterized protein</fullName>
    </submittedName>
</protein>
<organism evidence="3 4">
    <name type="scientific">Porites lobata</name>
    <dbReference type="NCBI Taxonomy" id="104759"/>
    <lineage>
        <taxon>Eukaryota</taxon>
        <taxon>Metazoa</taxon>
        <taxon>Cnidaria</taxon>
        <taxon>Anthozoa</taxon>
        <taxon>Hexacorallia</taxon>
        <taxon>Scleractinia</taxon>
        <taxon>Fungiina</taxon>
        <taxon>Poritidae</taxon>
        <taxon>Porites</taxon>
    </lineage>
</organism>
<feature type="compositionally biased region" description="Basic and acidic residues" evidence="1">
    <location>
        <begin position="120"/>
        <end position="129"/>
    </location>
</feature>
<evidence type="ECO:0000313" key="3">
    <source>
        <dbReference type="EMBL" id="CAH3046660.1"/>
    </source>
</evidence>
<reference evidence="3 4" key="1">
    <citation type="submission" date="2022-05" db="EMBL/GenBank/DDBJ databases">
        <authorList>
            <consortium name="Genoscope - CEA"/>
            <person name="William W."/>
        </authorList>
    </citation>
    <scope>NUCLEOTIDE SEQUENCE [LARGE SCALE GENOMIC DNA]</scope>
</reference>
<feature type="region of interest" description="Disordered" evidence="1">
    <location>
        <begin position="32"/>
        <end position="56"/>
    </location>
</feature>
<comment type="caution">
    <text evidence="3">The sequence shown here is derived from an EMBL/GenBank/DDBJ whole genome shotgun (WGS) entry which is preliminary data.</text>
</comment>
<keyword evidence="2" id="KW-0732">Signal</keyword>
<dbReference type="EMBL" id="CALNXK010000014">
    <property type="protein sequence ID" value="CAH3046660.1"/>
    <property type="molecule type" value="Genomic_DNA"/>
</dbReference>
<evidence type="ECO:0000256" key="2">
    <source>
        <dbReference type="SAM" id="SignalP"/>
    </source>
</evidence>
<feature type="chain" id="PRO_5046176809" evidence="2">
    <location>
        <begin position="27"/>
        <end position="129"/>
    </location>
</feature>
<feature type="signal peptide" evidence="2">
    <location>
        <begin position="1"/>
        <end position="26"/>
    </location>
</feature>
<feature type="region of interest" description="Disordered" evidence="1">
    <location>
        <begin position="104"/>
        <end position="129"/>
    </location>
</feature>
<name>A0ABN8NCC1_9CNID</name>
<proteinExistence type="predicted"/>
<dbReference type="Proteomes" id="UP001159405">
    <property type="component" value="Unassembled WGS sequence"/>
</dbReference>
<evidence type="ECO:0000313" key="4">
    <source>
        <dbReference type="Proteomes" id="UP001159405"/>
    </source>
</evidence>